<dbReference type="InterPro" id="IPR008271">
    <property type="entry name" value="Ser/Thr_kinase_AS"/>
</dbReference>
<dbReference type="InterPro" id="IPR017441">
    <property type="entry name" value="Protein_kinase_ATP_BS"/>
</dbReference>
<dbReference type="Proteomes" id="UP000011083">
    <property type="component" value="Unassembled WGS sequence"/>
</dbReference>
<feature type="binding site" evidence="6">
    <location>
        <position position="40"/>
    </location>
    <ligand>
        <name>ATP</name>
        <dbReference type="ChEBI" id="CHEBI:30616"/>
    </ligand>
</feature>
<keyword evidence="10" id="KW-1185">Reference proteome</keyword>
<keyword evidence="4 9" id="KW-0418">Kinase</keyword>
<gene>
    <name evidence="9" type="ORF">ACA1_139540</name>
</gene>
<dbReference type="Gene3D" id="1.10.510.10">
    <property type="entry name" value="Transferase(Phosphotransferase) domain 1"/>
    <property type="match status" value="1"/>
</dbReference>
<dbReference type="EMBL" id="KB008066">
    <property type="protein sequence ID" value="ELR14227.1"/>
    <property type="molecule type" value="Genomic_DNA"/>
</dbReference>
<dbReference type="SMART" id="SM00220">
    <property type="entry name" value="S_TKc"/>
    <property type="match status" value="1"/>
</dbReference>
<dbReference type="OrthoDB" id="40902at2759"/>
<organism evidence="9 10">
    <name type="scientific">Acanthamoeba castellanii (strain ATCC 30010 / Neff)</name>
    <dbReference type="NCBI Taxonomy" id="1257118"/>
    <lineage>
        <taxon>Eukaryota</taxon>
        <taxon>Amoebozoa</taxon>
        <taxon>Discosea</taxon>
        <taxon>Longamoebia</taxon>
        <taxon>Centramoebida</taxon>
        <taxon>Acanthamoebidae</taxon>
        <taxon>Acanthamoeba</taxon>
    </lineage>
</organism>
<evidence type="ECO:0000256" key="1">
    <source>
        <dbReference type="ARBA" id="ARBA00022527"/>
    </source>
</evidence>
<dbReference type="OMA" id="WKAADPP"/>
<dbReference type="PROSITE" id="PS50011">
    <property type="entry name" value="PROTEIN_KINASE_DOM"/>
    <property type="match status" value="1"/>
</dbReference>
<evidence type="ECO:0000256" key="2">
    <source>
        <dbReference type="ARBA" id="ARBA00022679"/>
    </source>
</evidence>
<dbReference type="STRING" id="1257118.L8GMM0"/>
<dbReference type="Pfam" id="PF00069">
    <property type="entry name" value="Pkinase"/>
    <property type="match status" value="1"/>
</dbReference>
<evidence type="ECO:0000256" key="6">
    <source>
        <dbReference type="PROSITE-ProRule" id="PRU10141"/>
    </source>
</evidence>
<dbReference type="FunFam" id="3.30.200.20:FF:000003">
    <property type="entry name" value="Non-specific serine/threonine protein kinase"/>
    <property type="match status" value="1"/>
</dbReference>
<evidence type="ECO:0000256" key="4">
    <source>
        <dbReference type="ARBA" id="ARBA00022777"/>
    </source>
</evidence>
<keyword evidence="5 6" id="KW-0067">ATP-binding</keyword>
<protein>
    <submittedName>
        <fullName evidence="9">Protein serine/threonine kinase</fullName>
    </submittedName>
</protein>
<dbReference type="KEGG" id="acan:ACA1_139540"/>
<proteinExistence type="inferred from homology"/>
<evidence type="ECO:0000313" key="10">
    <source>
        <dbReference type="Proteomes" id="UP000011083"/>
    </source>
</evidence>
<comment type="similarity">
    <text evidence="7">Belongs to the protein kinase superfamily.</text>
</comment>
<dbReference type="PROSITE" id="PS00108">
    <property type="entry name" value="PROTEIN_KINASE_ST"/>
    <property type="match status" value="1"/>
</dbReference>
<feature type="domain" description="Protein kinase" evidence="8">
    <location>
        <begin position="11"/>
        <end position="268"/>
    </location>
</feature>
<dbReference type="FunFam" id="1.10.510.10:FF:000026">
    <property type="entry name" value="Calcium/calmodulin-dependent protein kinase type 1"/>
    <property type="match status" value="1"/>
</dbReference>
<evidence type="ECO:0000256" key="3">
    <source>
        <dbReference type="ARBA" id="ARBA00022741"/>
    </source>
</evidence>
<dbReference type="RefSeq" id="XP_004336240.1">
    <property type="nucleotide sequence ID" value="XM_004336192.1"/>
</dbReference>
<evidence type="ECO:0000313" key="9">
    <source>
        <dbReference type="EMBL" id="ELR14227.1"/>
    </source>
</evidence>
<dbReference type="InterPro" id="IPR000719">
    <property type="entry name" value="Prot_kinase_dom"/>
</dbReference>
<reference evidence="9 10" key="1">
    <citation type="journal article" date="2013" name="Genome Biol.">
        <title>Genome of Acanthamoeba castellanii highlights extensive lateral gene transfer and early evolution of tyrosine kinase signaling.</title>
        <authorList>
            <person name="Clarke M."/>
            <person name="Lohan A.J."/>
            <person name="Liu B."/>
            <person name="Lagkouvardos I."/>
            <person name="Roy S."/>
            <person name="Zafar N."/>
            <person name="Bertelli C."/>
            <person name="Schilde C."/>
            <person name="Kianianmomeni A."/>
            <person name="Burglin T.R."/>
            <person name="Frech C."/>
            <person name="Turcotte B."/>
            <person name="Kopec K.O."/>
            <person name="Synnott J.M."/>
            <person name="Choo C."/>
            <person name="Paponov I."/>
            <person name="Finkler A."/>
            <person name="Soon Heng Tan C."/>
            <person name="Hutchins A.P."/>
            <person name="Weinmeier T."/>
            <person name="Rattei T."/>
            <person name="Chu J.S."/>
            <person name="Gimenez G."/>
            <person name="Irimia M."/>
            <person name="Rigden D.J."/>
            <person name="Fitzpatrick D.A."/>
            <person name="Lorenzo-Morales J."/>
            <person name="Bateman A."/>
            <person name="Chiu C.H."/>
            <person name="Tang P."/>
            <person name="Hegemann P."/>
            <person name="Fromm H."/>
            <person name="Raoult D."/>
            <person name="Greub G."/>
            <person name="Miranda-Saavedra D."/>
            <person name="Chen N."/>
            <person name="Nash P."/>
            <person name="Ginger M.L."/>
            <person name="Horn M."/>
            <person name="Schaap P."/>
            <person name="Caler L."/>
            <person name="Loftus B."/>
        </authorList>
    </citation>
    <scope>NUCLEOTIDE SEQUENCE [LARGE SCALE GENOMIC DNA]</scope>
    <source>
        <strain evidence="9 10">Neff</strain>
    </source>
</reference>
<sequence length="307" mass="35313">MSEESVLNQKYEVKKELGRGAFSVVKLGVNKKTKEKVAIKVIDRSNVGKDYEKNLLMEMEILQRVHHPNIIQLHEMIEEDNKIYFAMELVTGGELFDRIVEKGSYTEEDAKVLVRKIVSAIEYLHDMNIAHRDLKPENLLVKSIADDTEVKIADFGLSKIIDEQKMMQTACGTPGYVAPEVLNAEGYDKEVDMWSIGVITYILLCGFPPFYAETVPEVFEQILKAEYDYPEEYWGEISAEGKDFINHLLVVDPKDRLTAKQALEHKWLHSKGKEKKKTKLAKFQEKMRNYVSLRKQQSKANHTELGN</sequence>
<dbReference type="GO" id="GO:0004674">
    <property type="term" value="F:protein serine/threonine kinase activity"/>
    <property type="evidence" value="ECO:0007669"/>
    <property type="project" value="UniProtKB-KW"/>
</dbReference>
<dbReference type="CDD" id="cd05117">
    <property type="entry name" value="STKc_CAMK"/>
    <property type="match status" value="1"/>
</dbReference>
<keyword evidence="1 7" id="KW-0723">Serine/threonine-protein kinase</keyword>
<dbReference type="InterPro" id="IPR011009">
    <property type="entry name" value="Kinase-like_dom_sf"/>
</dbReference>
<dbReference type="PROSITE" id="PS00107">
    <property type="entry name" value="PROTEIN_KINASE_ATP"/>
    <property type="match status" value="1"/>
</dbReference>
<dbReference type="SUPFAM" id="SSF56112">
    <property type="entry name" value="Protein kinase-like (PK-like)"/>
    <property type="match status" value="1"/>
</dbReference>
<name>L8GMM0_ACACF</name>
<keyword evidence="3 6" id="KW-0547">Nucleotide-binding</keyword>
<dbReference type="GO" id="GO:0005524">
    <property type="term" value="F:ATP binding"/>
    <property type="evidence" value="ECO:0007669"/>
    <property type="project" value="UniProtKB-UniRule"/>
</dbReference>
<accession>L8GMM0</accession>
<dbReference type="VEuPathDB" id="AmoebaDB:ACA1_139540"/>
<evidence type="ECO:0000256" key="5">
    <source>
        <dbReference type="ARBA" id="ARBA00022840"/>
    </source>
</evidence>
<keyword evidence="2" id="KW-0808">Transferase</keyword>
<dbReference type="PANTHER" id="PTHR24347">
    <property type="entry name" value="SERINE/THREONINE-PROTEIN KINASE"/>
    <property type="match status" value="1"/>
</dbReference>
<dbReference type="AlphaFoldDB" id="L8GMM0"/>
<evidence type="ECO:0000259" key="8">
    <source>
        <dbReference type="PROSITE" id="PS50011"/>
    </source>
</evidence>
<dbReference type="GeneID" id="14914784"/>
<evidence type="ECO:0000256" key="7">
    <source>
        <dbReference type="RuleBase" id="RU000304"/>
    </source>
</evidence>